<reference evidence="4 5" key="1">
    <citation type="submission" date="2015-04" db="EMBL/GenBank/DDBJ databases">
        <title>Complete genome sequence of Schizopora paradoxa KUC8140, a cosmopolitan wood degrader in East Asia.</title>
        <authorList>
            <consortium name="DOE Joint Genome Institute"/>
            <person name="Min B."/>
            <person name="Park H."/>
            <person name="Jang Y."/>
            <person name="Kim J.-J."/>
            <person name="Kim K.H."/>
            <person name="Pangilinan J."/>
            <person name="Lipzen A."/>
            <person name="Riley R."/>
            <person name="Grigoriev I.V."/>
            <person name="Spatafora J.W."/>
            <person name="Choi I.-G."/>
        </authorList>
    </citation>
    <scope>NUCLEOTIDE SEQUENCE [LARGE SCALE GENOMIC DNA]</scope>
    <source>
        <strain evidence="4 5">KUC8140</strain>
    </source>
</reference>
<dbReference type="Gene3D" id="2.40.40.10">
    <property type="entry name" value="RlpA-like domain"/>
    <property type="match status" value="1"/>
</dbReference>
<dbReference type="PANTHER" id="PTHR31836:SF28">
    <property type="entry name" value="SRCR DOMAIN-CONTAINING PROTEIN-RELATED"/>
    <property type="match status" value="1"/>
</dbReference>
<evidence type="ECO:0000313" key="4">
    <source>
        <dbReference type="EMBL" id="KLO11970.1"/>
    </source>
</evidence>
<dbReference type="Pfam" id="PF03330">
    <property type="entry name" value="DPBB_1"/>
    <property type="match status" value="1"/>
</dbReference>
<dbReference type="AlphaFoldDB" id="A0A0H2RJ14"/>
<feature type="chain" id="PRO_5005201950" evidence="2">
    <location>
        <begin position="19"/>
        <end position="141"/>
    </location>
</feature>
<dbReference type="InterPro" id="IPR036908">
    <property type="entry name" value="RlpA-like_sf"/>
</dbReference>
<evidence type="ECO:0000256" key="1">
    <source>
        <dbReference type="ARBA" id="ARBA00022729"/>
    </source>
</evidence>
<evidence type="ECO:0000313" key="5">
    <source>
        <dbReference type="Proteomes" id="UP000053477"/>
    </source>
</evidence>
<dbReference type="STRING" id="27342.A0A0H2RJ14"/>
<sequence length="141" mass="14641">MIGFKLLPIVALAASALASPIENVNGTALEARAGTTYTGDATFYSPGLGACGITNGPNDFIAAASYKLFDTFPGHTANPNNNPICGKSLTAKVNGKSVTVKITDRCAGCQGMGDLDFTPAAFQKLAPLSVGRIHNMKWSFN</sequence>
<dbReference type="InterPro" id="IPR009009">
    <property type="entry name" value="RlpA-like_DPBB"/>
</dbReference>
<evidence type="ECO:0000259" key="3">
    <source>
        <dbReference type="Pfam" id="PF03330"/>
    </source>
</evidence>
<proteinExistence type="predicted"/>
<accession>A0A0H2RJ14</accession>
<feature type="domain" description="RlpA-like protein double-psi beta-barrel" evidence="3">
    <location>
        <begin position="49"/>
        <end position="133"/>
    </location>
</feature>
<dbReference type="InterPro" id="IPR051477">
    <property type="entry name" value="Expansin_CellWall"/>
</dbReference>
<keyword evidence="5" id="KW-1185">Reference proteome</keyword>
<evidence type="ECO:0000256" key="2">
    <source>
        <dbReference type="SAM" id="SignalP"/>
    </source>
</evidence>
<dbReference type="EMBL" id="KQ085988">
    <property type="protein sequence ID" value="KLO11970.1"/>
    <property type="molecule type" value="Genomic_DNA"/>
</dbReference>
<dbReference type="OrthoDB" id="623670at2759"/>
<dbReference type="PANTHER" id="PTHR31836">
    <property type="match status" value="1"/>
</dbReference>
<protein>
    <submittedName>
        <fullName evidence="4">Barwin-like endoglucanase</fullName>
    </submittedName>
</protein>
<feature type="signal peptide" evidence="2">
    <location>
        <begin position="1"/>
        <end position="18"/>
    </location>
</feature>
<gene>
    <name evidence="4" type="ORF">SCHPADRAFT_444714</name>
</gene>
<dbReference type="SUPFAM" id="SSF50685">
    <property type="entry name" value="Barwin-like endoglucanases"/>
    <property type="match status" value="1"/>
</dbReference>
<keyword evidence="1 2" id="KW-0732">Signal</keyword>
<dbReference type="CDD" id="cd22191">
    <property type="entry name" value="DPBB_RlpA_EXP_N-like"/>
    <property type="match status" value="1"/>
</dbReference>
<organism evidence="4 5">
    <name type="scientific">Schizopora paradoxa</name>
    <dbReference type="NCBI Taxonomy" id="27342"/>
    <lineage>
        <taxon>Eukaryota</taxon>
        <taxon>Fungi</taxon>
        <taxon>Dikarya</taxon>
        <taxon>Basidiomycota</taxon>
        <taxon>Agaricomycotina</taxon>
        <taxon>Agaricomycetes</taxon>
        <taxon>Hymenochaetales</taxon>
        <taxon>Schizoporaceae</taxon>
        <taxon>Schizopora</taxon>
    </lineage>
</organism>
<name>A0A0H2RJ14_9AGAM</name>
<dbReference type="Proteomes" id="UP000053477">
    <property type="component" value="Unassembled WGS sequence"/>
</dbReference>
<dbReference type="InParanoid" id="A0A0H2RJ14"/>